<organism evidence="2 3">
    <name type="scientific">Halomonas cerina</name>
    <dbReference type="NCBI Taxonomy" id="447424"/>
    <lineage>
        <taxon>Bacteria</taxon>
        <taxon>Pseudomonadati</taxon>
        <taxon>Pseudomonadota</taxon>
        <taxon>Gammaproteobacteria</taxon>
        <taxon>Oceanospirillales</taxon>
        <taxon>Halomonadaceae</taxon>
        <taxon>Halomonas</taxon>
    </lineage>
</organism>
<feature type="transmembrane region" description="Helical" evidence="1">
    <location>
        <begin position="350"/>
        <end position="367"/>
    </location>
</feature>
<reference evidence="2 3" key="1">
    <citation type="submission" date="2020-08" db="EMBL/GenBank/DDBJ databases">
        <title>Genomic Encyclopedia of Type Strains, Phase III (KMG-III): the genomes of soil and plant-associated and newly described type strains.</title>
        <authorList>
            <person name="Whitman W."/>
        </authorList>
    </citation>
    <scope>NUCLEOTIDE SEQUENCE [LARGE SCALE GENOMIC DNA]</scope>
    <source>
        <strain evidence="2 3">CECT 7282</strain>
    </source>
</reference>
<feature type="transmembrane region" description="Helical" evidence="1">
    <location>
        <begin position="103"/>
        <end position="122"/>
    </location>
</feature>
<dbReference type="RefSeq" id="WP_183324193.1">
    <property type="nucleotide sequence ID" value="NZ_JACHXP010000002.1"/>
</dbReference>
<feature type="transmembrane region" description="Helical" evidence="1">
    <location>
        <begin position="373"/>
        <end position="390"/>
    </location>
</feature>
<dbReference type="GO" id="GO:0016874">
    <property type="term" value="F:ligase activity"/>
    <property type="evidence" value="ECO:0007669"/>
    <property type="project" value="UniProtKB-KW"/>
</dbReference>
<feature type="transmembrane region" description="Helical" evidence="1">
    <location>
        <begin position="49"/>
        <end position="65"/>
    </location>
</feature>
<feature type="transmembrane region" description="Helical" evidence="1">
    <location>
        <begin position="222"/>
        <end position="239"/>
    </location>
</feature>
<feature type="transmembrane region" description="Helical" evidence="1">
    <location>
        <begin position="244"/>
        <end position="261"/>
    </location>
</feature>
<gene>
    <name evidence="2" type="ORF">FHR94_000663</name>
</gene>
<feature type="transmembrane region" description="Helical" evidence="1">
    <location>
        <begin position="197"/>
        <end position="216"/>
    </location>
</feature>
<keyword evidence="1" id="KW-0472">Membrane</keyword>
<keyword evidence="3" id="KW-1185">Reference proteome</keyword>
<dbReference type="AlphaFoldDB" id="A0A839V2Q5"/>
<proteinExistence type="predicted"/>
<evidence type="ECO:0000256" key="1">
    <source>
        <dbReference type="SAM" id="Phobius"/>
    </source>
</evidence>
<dbReference type="EMBL" id="JACHXP010000002">
    <property type="protein sequence ID" value="MBB3189441.1"/>
    <property type="molecule type" value="Genomic_DNA"/>
</dbReference>
<evidence type="ECO:0000313" key="2">
    <source>
        <dbReference type="EMBL" id="MBB3189441.1"/>
    </source>
</evidence>
<sequence length="425" mass="48460">MSSVHSNQCPQKIIVLFFILLLVFSSFHAIDPEKVLPGGLGFLQRNGRAFVYILLVLILLIFLFNSGNPLRSRRPPLFVSAYLFFLVLYSLKLLMYGFFIDSLLFFLICVFYYYLFGFLAISQHQKININVEDFLFICGASFFFIAVINGYVLFAESDFFIHSRFYGLTYNPNVLAYTISILSFAFLSFYKKVFPIAFLHAPVALVVLSLACILVLETGSRGGLSLMVFSFFFNAYILVRGRVILVLFSLFLFLLGILYFFDVGLTEYFDIFSGRQNTRFYVWEDQVDLFLKYPIFGEPWLGETIRFGENSYFGSASQLGVAGGVFIFFSLLLFLCSTIRFYIKRPKSSSSLILLFMSLSIIVSNFFEPWMLGAVSPVIYIFLLSAVSLWKMSWNMPRCASSIESPTSEVVKAAPMSSVQSFPKS</sequence>
<feature type="transmembrane region" description="Helical" evidence="1">
    <location>
        <begin position="134"/>
        <end position="154"/>
    </location>
</feature>
<feature type="transmembrane region" description="Helical" evidence="1">
    <location>
        <begin position="174"/>
        <end position="190"/>
    </location>
</feature>
<evidence type="ECO:0000313" key="3">
    <source>
        <dbReference type="Proteomes" id="UP000547614"/>
    </source>
</evidence>
<comment type="caution">
    <text evidence="2">The sequence shown here is derived from an EMBL/GenBank/DDBJ whole genome shotgun (WGS) entry which is preliminary data.</text>
</comment>
<keyword evidence="2" id="KW-0436">Ligase</keyword>
<accession>A0A839V2Q5</accession>
<dbReference type="Proteomes" id="UP000547614">
    <property type="component" value="Unassembled WGS sequence"/>
</dbReference>
<name>A0A839V2Q5_9GAMM</name>
<keyword evidence="1" id="KW-0812">Transmembrane</keyword>
<feature type="transmembrane region" description="Helical" evidence="1">
    <location>
        <begin position="319"/>
        <end position="343"/>
    </location>
</feature>
<protein>
    <submittedName>
        <fullName evidence="2">O-antigen ligase</fullName>
    </submittedName>
</protein>
<feature type="transmembrane region" description="Helical" evidence="1">
    <location>
        <begin position="77"/>
        <end position="97"/>
    </location>
</feature>
<keyword evidence="1" id="KW-1133">Transmembrane helix</keyword>